<dbReference type="Proteomes" id="UP001055811">
    <property type="component" value="Linkage Group LG08"/>
</dbReference>
<accession>A0ACB8ZR13</accession>
<gene>
    <name evidence="1" type="ORF">L2E82_42198</name>
</gene>
<sequence>MHHQTTVEEMSRENRNATFLGFGEISFIFNFLCSSSAYAYTFGVRYSPFILSPTLHSAASALSVLPCRFPLSYCIASEKDLKPLSSSILQLNLPFGKMKNDAQKMKKDDTL</sequence>
<evidence type="ECO:0000313" key="2">
    <source>
        <dbReference type="Proteomes" id="UP001055811"/>
    </source>
</evidence>
<comment type="caution">
    <text evidence="1">The sequence shown here is derived from an EMBL/GenBank/DDBJ whole genome shotgun (WGS) entry which is preliminary data.</text>
</comment>
<keyword evidence="2" id="KW-1185">Reference proteome</keyword>
<protein>
    <submittedName>
        <fullName evidence="1">Uncharacterized protein</fullName>
    </submittedName>
</protein>
<name>A0ACB8ZR13_CICIN</name>
<proteinExistence type="predicted"/>
<organism evidence="1 2">
    <name type="scientific">Cichorium intybus</name>
    <name type="common">Chicory</name>
    <dbReference type="NCBI Taxonomy" id="13427"/>
    <lineage>
        <taxon>Eukaryota</taxon>
        <taxon>Viridiplantae</taxon>
        <taxon>Streptophyta</taxon>
        <taxon>Embryophyta</taxon>
        <taxon>Tracheophyta</taxon>
        <taxon>Spermatophyta</taxon>
        <taxon>Magnoliopsida</taxon>
        <taxon>eudicotyledons</taxon>
        <taxon>Gunneridae</taxon>
        <taxon>Pentapetalae</taxon>
        <taxon>asterids</taxon>
        <taxon>campanulids</taxon>
        <taxon>Asterales</taxon>
        <taxon>Asteraceae</taxon>
        <taxon>Cichorioideae</taxon>
        <taxon>Cichorieae</taxon>
        <taxon>Cichoriinae</taxon>
        <taxon>Cichorium</taxon>
    </lineage>
</organism>
<reference evidence="1 2" key="2">
    <citation type="journal article" date="2022" name="Mol. Ecol. Resour.">
        <title>The genomes of chicory, endive, great burdock and yacon provide insights into Asteraceae paleo-polyploidization history and plant inulin production.</title>
        <authorList>
            <person name="Fan W."/>
            <person name="Wang S."/>
            <person name="Wang H."/>
            <person name="Wang A."/>
            <person name="Jiang F."/>
            <person name="Liu H."/>
            <person name="Zhao H."/>
            <person name="Xu D."/>
            <person name="Zhang Y."/>
        </authorList>
    </citation>
    <scope>NUCLEOTIDE SEQUENCE [LARGE SCALE GENOMIC DNA]</scope>
    <source>
        <strain evidence="2">cv. Punajuju</strain>
        <tissue evidence="1">Leaves</tissue>
    </source>
</reference>
<evidence type="ECO:0000313" key="1">
    <source>
        <dbReference type="EMBL" id="KAI3698560.1"/>
    </source>
</evidence>
<dbReference type="EMBL" id="CM042016">
    <property type="protein sequence ID" value="KAI3698560.1"/>
    <property type="molecule type" value="Genomic_DNA"/>
</dbReference>
<reference evidence="2" key="1">
    <citation type="journal article" date="2022" name="Mol. Ecol. Resour.">
        <title>The genomes of chicory, endive, great burdock and yacon provide insights into Asteraceae palaeo-polyploidization history and plant inulin production.</title>
        <authorList>
            <person name="Fan W."/>
            <person name="Wang S."/>
            <person name="Wang H."/>
            <person name="Wang A."/>
            <person name="Jiang F."/>
            <person name="Liu H."/>
            <person name="Zhao H."/>
            <person name="Xu D."/>
            <person name="Zhang Y."/>
        </authorList>
    </citation>
    <scope>NUCLEOTIDE SEQUENCE [LARGE SCALE GENOMIC DNA]</scope>
    <source>
        <strain evidence="2">cv. Punajuju</strain>
    </source>
</reference>